<gene>
    <name evidence="1" type="ORF">SAMN05421877_11813</name>
</gene>
<protein>
    <submittedName>
        <fullName evidence="1">Phytoene dehydrogenase-related protein</fullName>
    </submittedName>
</protein>
<dbReference type="PANTHER" id="PTHR10668">
    <property type="entry name" value="PHYTOENE DEHYDROGENASE"/>
    <property type="match status" value="1"/>
</dbReference>
<proteinExistence type="predicted"/>
<dbReference type="Gene3D" id="3.50.50.60">
    <property type="entry name" value="FAD/NAD(P)-binding domain"/>
    <property type="match status" value="1"/>
</dbReference>
<dbReference type="Proteomes" id="UP000236731">
    <property type="component" value="Unassembled WGS sequence"/>
</dbReference>
<reference evidence="2" key="1">
    <citation type="submission" date="2016-10" db="EMBL/GenBank/DDBJ databases">
        <authorList>
            <person name="Varghese N."/>
            <person name="Submissions S."/>
        </authorList>
    </citation>
    <scope>NUCLEOTIDE SEQUENCE [LARGE SCALE GENOMIC DNA]</scope>
    <source>
        <strain evidence="2">DSM 22361</strain>
    </source>
</reference>
<dbReference type="InterPro" id="IPR036188">
    <property type="entry name" value="FAD/NAD-bd_sf"/>
</dbReference>
<dbReference type="PANTHER" id="PTHR10668:SF105">
    <property type="entry name" value="DEHYDROGENASE-RELATED"/>
    <property type="match status" value="1"/>
</dbReference>
<dbReference type="EMBL" id="FNUT01000018">
    <property type="protein sequence ID" value="SEG74905.1"/>
    <property type="molecule type" value="Genomic_DNA"/>
</dbReference>
<dbReference type="PRINTS" id="PR00411">
    <property type="entry name" value="PNDRDTASEI"/>
</dbReference>
<dbReference type="RefSeq" id="WP_103907934.1">
    <property type="nucleotide sequence ID" value="NZ_CP049246.1"/>
</dbReference>
<sequence>MDSYDAIIIGSGPNGFAAAITLQKQGLRTLLIEGADTVGGGMRSKELTLPGFIHDVCSAIHPLAFGSPWMKNLPLEDYGLQFTHAPYPVAQPLANGDAVLLHQDLALMAEELGVDFSAYKTLLQPFLKDWDALSADILGPLRIPESPFLMAKFGLQGLRPAASVASRFKTARGKALWAGLVAHGMQPFSKMTTSAMGMVLALLGHRFGWPIPIGGSQAIADALLAYYRSLGGEVQLNTWVTDIRELPNHKLLFLDLTPQQVLELEGIDLDPKYRKQLANYRYGMGVFKVDWALSEPTVFRDGRSHLASTVHVGNSYQEIAEAELATYNGKLVDRPFVLFSQPSRFDPSRAPEGKHVGWAYCHVPHGSRTDRTDAIEEQIERFAPGFRETILKRHRMGPGQLQDYNPNYIGGDINGGQLDIFQLFTRPTRSLTPYRTSNPTVYLASSSTPPGGGVHGMCGFHAARVALRDHYQLNITP</sequence>
<dbReference type="OrthoDB" id="833207at2"/>
<evidence type="ECO:0000313" key="2">
    <source>
        <dbReference type="Proteomes" id="UP000236731"/>
    </source>
</evidence>
<dbReference type="SUPFAM" id="SSF51905">
    <property type="entry name" value="FAD/NAD(P)-binding domain"/>
    <property type="match status" value="1"/>
</dbReference>
<organism evidence="1 2">
    <name type="scientific">Sphingobacterium lactis</name>
    <dbReference type="NCBI Taxonomy" id="797291"/>
    <lineage>
        <taxon>Bacteria</taxon>
        <taxon>Pseudomonadati</taxon>
        <taxon>Bacteroidota</taxon>
        <taxon>Sphingobacteriia</taxon>
        <taxon>Sphingobacteriales</taxon>
        <taxon>Sphingobacteriaceae</taxon>
        <taxon>Sphingobacterium</taxon>
    </lineage>
</organism>
<dbReference type="Pfam" id="PF13450">
    <property type="entry name" value="NAD_binding_8"/>
    <property type="match status" value="1"/>
</dbReference>
<name>A0A1H6CQK3_9SPHI</name>
<evidence type="ECO:0000313" key="1">
    <source>
        <dbReference type="EMBL" id="SEG74905.1"/>
    </source>
</evidence>
<keyword evidence="2" id="KW-1185">Reference proteome</keyword>
<dbReference type="AlphaFoldDB" id="A0A1H6CQK3"/>
<accession>A0A1H6CQK3</accession>